<reference evidence="2" key="1">
    <citation type="journal article" date="2019" name="Int. J. Syst. Evol. Microbiol.">
        <title>The Global Catalogue of Microorganisms (GCM) 10K type strain sequencing project: providing services to taxonomists for standard genome sequencing and annotation.</title>
        <authorList>
            <consortium name="The Broad Institute Genomics Platform"/>
            <consortium name="The Broad Institute Genome Sequencing Center for Infectious Disease"/>
            <person name="Wu L."/>
            <person name="Ma J."/>
        </authorList>
    </citation>
    <scope>NUCLEOTIDE SEQUENCE [LARGE SCALE GENOMIC DNA]</scope>
    <source>
        <strain evidence="2">NBRC 110044</strain>
    </source>
</reference>
<evidence type="ECO:0000313" key="1">
    <source>
        <dbReference type="EMBL" id="GLR13368.1"/>
    </source>
</evidence>
<dbReference type="EMBL" id="BSOG01000002">
    <property type="protein sequence ID" value="GLR13368.1"/>
    <property type="molecule type" value="Genomic_DNA"/>
</dbReference>
<sequence>MSGQPVQLILLGTPPSLAQRLQRQGWFGHVVAAPPPPGWAGLADPAAAANLPGPRCWLSNGVTPVQLGEHDLLLTTEAAPACASDCWVGIHWQDSPYAGEHGFLLAAGGSPTGLQRAQPVLDALSPAPGGWLHAGGHGAPAYLASLMQQLGSGMAGLASLMATTATTGFNPIWLGQQALLAQLAEQAGHYLAASEGEHYQPHLPLPPLFGLTPPNGAETDSPARKLACLLVWLQESASQPR</sequence>
<evidence type="ECO:0000313" key="2">
    <source>
        <dbReference type="Proteomes" id="UP001156706"/>
    </source>
</evidence>
<dbReference type="RefSeq" id="WP_284196473.1">
    <property type="nucleotide sequence ID" value="NZ_BSOG01000002.1"/>
</dbReference>
<gene>
    <name evidence="1" type="ORF">GCM10007907_21580</name>
</gene>
<keyword evidence="2" id="KW-1185">Reference proteome</keyword>
<proteinExistence type="predicted"/>
<organism evidence="1 2">
    <name type="scientific">Chitinimonas prasina</name>
    <dbReference type="NCBI Taxonomy" id="1434937"/>
    <lineage>
        <taxon>Bacteria</taxon>
        <taxon>Pseudomonadati</taxon>
        <taxon>Pseudomonadota</taxon>
        <taxon>Betaproteobacteria</taxon>
        <taxon>Neisseriales</taxon>
        <taxon>Chitinibacteraceae</taxon>
        <taxon>Chitinimonas</taxon>
    </lineage>
</organism>
<protein>
    <submittedName>
        <fullName evidence="1">Uncharacterized protein</fullName>
    </submittedName>
</protein>
<name>A0ABQ5YH89_9NEIS</name>
<accession>A0ABQ5YH89</accession>
<comment type="caution">
    <text evidence="1">The sequence shown here is derived from an EMBL/GenBank/DDBJ whole genome shotgun (WGS) entry which is preliminary data.</text>
</comment>
<dbReference type="Proteomes" id="UP001156706">
    <property type="component" value="Unassembled WGS sequence"/>
</dbReference>